<gene>
    <name evidence="2" type="ORF">MNBD_UNCLBAC01-130</name>
</gene>
<dbReference type="CDD" id="cd09178">
    <property type="entry name" value="PLDc_N_Snf2_like"/>
    <property type="match status" value="1"/>
</dbReference>
<dbReference type="EMBL" id="UOGJ01000027">
    <property type="protein sequence ID" value="VAX35067.1"/>
    <property type="molecule type" value="Genomic_DNA"/>
</dbReference>
<organism evidence="2">
    <name type="scientific">hydrothermal vent metagenome</name>
    <dbReference type="NCBI Taxonomy" id="652676"/>
    <lineage>
        <taxon>unclassified sequences</taxon>
        <taxon>metagenomes</taxon>
        <taxon>ecological metagenomes</taxon>
    </lineage>
</organism>
<evidence type="ECO:0000313" key="2">
    <source>
        <dbReference type="EMBL" id="VAX35067.1"/>
    </source>
</evidence>
<dbReference type="Pfam" id="PF13091">
    <property type="entry name" value="PLDc_2"/>
    <property type="match status" value="1"/>
</dbReference>
<proteinExistence type="predicted"/>
<dbReference type="AlphaFoldDB" id="A0A3B1E0I4"/>
<dbReference type="SUPFAM" id="SSF56024">
    <property type="entry name" value="Phospholipase D/nuclease"/>
    <property type="match status" value="1"/>
</dbReference>
<sequence length="192" mass="22501">MSLLPKIIDNQRKKLIDVFNTIASDYKQVSIATGYWDLLGTQMIIDEFSRYKKIRLLIGREPLIPRHKILEPEPDYPDKDFFFDLERLQPTQELKNLVQQIKGLIHQGVLEVKVYRRSFLYAKCYVFGNYDSDKTIGIIGSSNFTKNGLTHNTELNALESDHRIVTFSPKTKEQEVGHLYWFDQLWGDEKTE</sequence>
<evidence type="ECO:0000259" key="1">
    <source>
        <dbReference type="Pfam" id="PF13091"/>
    </source>
</evidence>
<accession>A0A3B1E0I4</accession>
<protein>
    <recommendedName>
        <fullName evidence="1">Phospholipase D-like domain-containing protein</fullName>
    </recommendedName>
</protein>
<feature type="domain" description="Phospholipase D-like" evidence="1">
    <location>
        <begin position="47"/>
        <end position="165"/>
    </location>
</feature>
<name>A0A3B1E0I4_9ZZZZ</name>
<dbReference type="InterPro" id="IPR025202">
    <property type="entry name" value="PLD-like_dom"/>
</dbReference>
<dbReference type="Gene3D" id="3.30.870.10">
    <property type="entry name" value="Endonuclease Chain A"/>
    <property type="match status" value="1"/>
</dbReference>
<reference evidence="2" key="1">
    <citation type="submission" date="2018-06" db="EMBL/GenBank/DDBJ databases">
        <authorList>
            <person name="Zhirakovskaya E."/>
        </authorList>
    </citation>
    <scope>NUCLEOTIDE SEQUENCE</scope>
</reference>